<evidence type="ECO:0000256" key="7">
    <source>
        <dbReference type="SAM" id="Phobius"/>
    </source>
</evidence>
<dbReference type="InterPro" id="IPR057678">
    <property type="entry name" value="DUF7918"/>
</dbReference>
<accession>A0A8H7HBJ2</accession>
<feature type="region of interest" description="Disordered" evidence="6">
    <location>
        <begin position="281"/>
        <end position="319"/>
    </location>
</feature>
<feature type="transmembrane region" description="Helical" evidence="7">
    <location>
        <begin position="421"/>
        <end position="445"/>
    </location>
</feature>
<evidence type="ECO:0000313" key="10">
    <source>
        <dbReference type="Proteomes" id="UP000650582"/>
    </source>
</evidence>
<evidence type="ECO:0000256" key="6">
    <source>
        <dbReference type="SAM" id="MobiDB-lite"/>
    </source>
</evidence>
<dbReference type="AlphaFoldDB" id="A0A8H7HBJ2"/>
<dbReference type="Proteomes" id="UP000650582">
    <property type="component" value="Unassembled WGS sequence"/>
</dbReference>
<keyword evidence="4 7" id="KW-1133">Transmembrane helix</keyword>
<feature type="transmembrane region" description="Helical" evidence="7">
    <location>
        <begin position="610"/>
        <end position="631"/>
    </location>
</feature>
<comment type="subcellular location">
    <subcellularLocation>
        <location evidence="1">Membrane</location>
        <topology evidence="1">Multi-pass membrane protein</topology>
    </subcellularLocation>
</comment>
<feature type="transmembrane region" description="Helical" evidence="7">
    <location>
        <begin position="724"/>
        <end position="746"/>
    </location>
</feature>
<dbReference type="SUPFAM" id="SSF103473">
    <property type="entry name" value="MFS general substrate transporter"/>
    <property type="match status" value="1"/>
</dbReference>
<evidence type="ECO:0000256" key="1">
    <source>
        <dbReference type="ARBA" id="ARBA00004141"/>
    </source>
</evidence>
<evidence type="ECO:0000313" key="9">
    <source>
        <dbReference type="EMBL" id="KAF8681245.1"/>
    </source>
</evidence>
<dbReference type="PANTHER" id="PTHR19432:SF35">
    <property type="entry name" value="SOLUTE CARRIER FAMILY 45 MEMBER 3 ISOFORM X1"/>
    <property type="match status" value="1"/>
</dbReference>
<feature type="domain" description="DUF7918" evidence="8">
    <location>
        <begin position="30"/>
        <end position="226"/>
    </location>
</feature>
<gene>
    <name evidence="9" type="ORF">RHS04_03290</name>
</gene>
<feature type="transmembrane region" description="Helical" evidence="7">
    <location>
        <begin position="752"/>
        <end position="775"/>
    </location>
</feature>
<dbReference type="Gene3D" id="1.20.1250.20">
    <property type="entry name" value="MFS general substrate transporter like domains"/>
    <property type="match status" value="1"/>
</dbReference>
<feature type="transmembrane region" description="Helical" evidence="7">
    <location>
        <begin position="913"/>
        <end position="931"/>
    </location>
</feature>
<dbReference type="Pfam" id="PF25534">
    <property type="entry name" value="DUF7918"/>
    <property type="match status" value="1"/>
</dbReference>
<evidence type="ECO:0000259" key="8">
    <source>
        <dbReference type="Pfam" id="PF25534"/>
    </source>
</evidence>
<dbReference type="PANTHER" id="PTHR19432">
    <property type="entry name" value="SUGAR TRANSPORTER"/>
    <property type="match status" value="1"/>
</dbReference>
<comment type="caution">
    <text evidence="9">The sequence shown here is derived from an EMBL/GenBank/DDBJ whole genome shotgun (WGS) entry which is preliminary data.</text>
</comment>
<feature type="transmembrane region" description="Helical" evidence="7">
    <location>
        <begin position="873"/>
        <end position="893"/>
    </location>
</feature>
<feature type="transmembrane region" description="Helical" evidence="7">
    <location>
        <begin position="389"/>
        <end position="409"/>
    </location>
</feature>
<proteinExistence type="predicted"/>
<dbReference type="GO" id="GO:0005886">
    <property type="term" value="C:plasma membrane"/>
    <property type="evidence" value="ECO:0007669"/>
    <property type="project" value="TreeGrafter"/>
</dbReference>
<keyword evidence="2" id="KW-0813">Transport</keyword>
<feature type="transmembrane region" description="Helical" evidence="7">
    <location>
        <begin position="651"/>
        <end position="670"/>
    </location>
</feature>
<evidence type="ECO:0000256" key="2">
    <source>
        <dbReference type="ARBA" id="ARBA00022448"/>
    </source>
</evidence>
<evidence type="ECO:0000256" key="4">
    <source>
        <dbReference type="ARBA" id="ARBA00022989"/>
    </source>
</evidence>
<name>A0A8H7HBJ2_9AGAM</name>
<feature type="region of interest" description="Disordered" evidence="6">
    <location>
        <begin position="327"/>
        <end position="346"/>
    </location>
</feature>
<feature type="transmembrane region" description="Helical" evidence="7">
    <location>
        <begin position="521"/>
        <end position="539"/>
    </location>
</feature>
<dbReference type="GO" id="GO:0008506">
    <property type="term" value="F:sucrose:proton symporter activity"/>
    <property type="evidence" value="ECO:0007669"/>
    <property type="project" value="TreeGrafter"/>
</dbReference>
<dbReference type="EMBL" id="JACYCC010000036">
    <property type="protein sequence ID" value="KAF8681245.1"/>
    <property type="molecule type" value="Genomic_DNA"/>
</dbReference>
<organism evidence="9 10">
    <name type="scientific">Rhizoctonia solani</name>
    <dbReference type="NCBI Taxonomy" id="456999"/>
    <lineage>
        <taxon>Eukaryota</taxon>
        <taxon>Fungi</taxon>
        <taxon>Dikarya</taxon>
        <taxon>Basidiomycota</taxon>
        <taxon>Agaricomycotina</taxon>
        <taxon>Agaricomycetes</taxon>
        <taxon>Cantharellales</taxon>
        <taxon>Ceratobasidiaceae</taxon>
        <taxon>Rhizoctonia</taxon>
    </lineage>
</organism>
<keyword evidence="5 7" id="KW-0472">Membrane</keyword>
<keyword evidence="3 7" id="KW-0812">Transmembrane</keyword>
<evidence type="ECO:0000256" key="3">
    <source>
        <dbReference type="ARBA" id="ARBA00022692"/>
    </source>
</evidence>
<dbReference type="InterPro" id="IPR036259">
    <property type="entry name" value="MFS_trans_sf"/>
</dbReference>
<protein>
    <submittedName>
        <fullName evidence="9">Mfs general substrate transporter</fullName>
    </submittedName>
</protein>
<feature type="compositionally biased region" description="Polar residues" evidence="6">
    <location>
        <begin position="287"/>
        <end position="298"/>
    </location>
</feature>
<sequence>MQITIDCEEGKVIMEALIANPKQSEWVLREYSVRRSGNIVECWITAREGEAFEIHWFGSGPNSYKDLDIRATPYVDGTEVDSGILSANERKQEQSGWLDGYQVSEDMARPFQFGTLELTDDENMVPSTRSGAPYTIRVVLEWGRSRPPKTRRKSKNARRSFGNLSITNVLHKKHALVGNFASVTLGEPVPSEPMLEALDFVQEENTPTVEFIFRYGSESWLKENGIKVHAPLVSNLRQEVIDVDEIESETEESHNPSDFDMESRLAKDYDEATYVIGKMARSGAPENGQNGQSGQLDTGFSFPTGGGSAPGSPVEYREPLPLMETVIQKRQRSRSKSKEAGRTQPGPKSFMDLIALTISMAGAQVTWTVELGYGTPFLRDLGLSSTLTSLVWLAGPLSGLIAQPLIGAVSDSSTSKYRRRYWVAASTIVLFVAAIGLAFAIPFARGLVSLFYPEPPVPDRQWDNSVRQTAIGVAVLCFYLLDFALNALQASLRNLLLDVTPGEQLTTANAWHGRMIHAGNIVGFALGGVVLENWPVLRWFGGDQFRKVCIVTMVILAATVWITLVTQEEREREIDLLRREDGRLMDVIKTIWHASLNLPRPIRRVCYVQLCAWVGWFPFLFFGTTWMGVVMSEETGTDPTKDEATVAGDKAMLIYSVVAVIAGTLLPTLASRDQRLLLPELPIDPNNPEATADAELARVRDLVRQWRSEAAREGRPLKLPTMPFMLRNIWTGALLLFFVLMMSTFFVKTVWAGTLVISLLGICWAVACWVPFAIIMEYLKEMDDSAKANRVAAAVAGNGASTSRPGHSRVLSTPAHPVRRLGRTTSGINPHERTALLRRYSMNMTDQEMNNTELNVEGSGDVAGGTILGIHNLAIVLPQFFVSIASSIIFRIFDGSQTGDTLYLGKHGVSWVLRFGGVIALIGAAISRRVPPTKTEKAMRKRWAEIQEEENAGTP</sequence>
<feature type="transmembrane region" description="Helical" evidence="7">
    <location>
        <begin position="545"/>
        <end position="564"/>
    </location>
</feature>
<reference evidence="9" key="1">
    <citation type="submission" date="2020-09" db="EMBL/GenBank/DDBJ databases">
        <title>Comparative genome analyses of four rice-infecting Rhizoctonia solani isolates reveal extensive enrichment of homogalacturonan modification genes.</title>
        <authorList>
            <person name="Lee D.-Y."/>
            <person name="Jeon J."/>
            <person name="Kim K.-T."/>
            <person name="Cheong K."/>
            <person name="Song H."/>
            <person name="Choi G."/>
            <person name="Ko J."/>
            <person name="Opiyo S.O."/>
            <person name="Zuo S."/>
            <person name="Madhav S."/>
            <person name="Lee Y.-H."/>
            <person name="Wang G.-L."/>
        </authorList>
    </citation>
    <scope>NUCLEOTIDE SEQUENCE</scope>
    <source>
        <strain evidence="9">AG1-IA YN-7</strain>
    </source>
</reference>
<dbReference type="Pfam" id="PF07690">
    <property type="entry name" value="MFS_1"/>
    <property type="match status" value="1"/>
</dbReference>
<dbReference type="InterPro" id="IPR011701">
    <property type="entry name" value="MFS"/>
</dbReference>
<evidence type="ECO:0000256" key="5">
    <source>
        <dbReference type="ARBA" id="ARBA00023136"/>
    </source>
</evidence>
<feature type="transmembrane region" description="Helical" evidence="7">
    <location>
        <begin position="465"/>
        <end position="485"/>
    </location>
</feature>